<reference evidence="5 6" key="1">
    <citation type="submission" date="2024-09" db="EMBL/GenBank/DDBJ databases">
        <authorList>
            <person name="Sun Q."/>
            <person name="Mori K."/>
        </authorList>
    </citation>
    <scope>NUCLEOTIDE SEQUENCE [LARGE SCALE GENOMIC DNA]</scope>
    <source>
        <strain evidence="5 6">TISTR 1856</strain>
    </source>
</reference>
<dbReference type="RefSeq" id="WP_380135044.1">
    <property type="nucleotide sequence ID" value="NZ_JBHLUI010000003.1"/>
</dbReference>
<keyword evidence="2" id="KW-0288">FMN</keyword>
<feature type="domain" description="NADPH-dependent FMN reductase-like" evidence="4">
    <location>
        <begin position="6"/>
        <end position="138"/>
    </location>
</feature>
<dbReference type="PANTHER" id="PTHR43408:SF1">
    <property type="entry name" value="FMN REDUCTASE (NADPH)"/>
    <property type="match status" value="1"/>
</dbReference>
<keyword evidence="1" id="KW-0285">Flavoprotein</keyword>
<evidence type="ECO:0000313" key="6">
    <source>
        <dbReference type="Proteomes" id="UP001589748"/>
    </source>
</evidence>
<keyword evidence="6" id="KW-1185">Reference proteome</keyword>
<evidence type="ECO:0000259" key="4">
    <source>
        <dbReference type="Pfam" id="PF03358"/>
    </source>
</evidence>
<evidence type="ECO:0000256" key="1">
    <source>
        <dbReference type="ARBA" id="ARBA00022630"/>
    </source>
</evidence>
<protein>
    <submittedName>
        <fullName evidence="5">NADPH-dependent FMN reductase</fullName>
        <ecNumber evidence="5">1.-.-.-</ecNumber>
    </submittedName>
</protein>
<dbReference type="EC" id="1.-.-.-" evidence="5"/>
<accession>A0ABV5LST8</accession>
<proteinExistence type="predicted"/>
<dbReference type="InterPro" id="IPR051814">
    <property type="entry name" value="NAD(P)H-dep_FMN_reductase"/>
</dbReference>
<dbReference type="EMBL" id="JBHMDM010000004">
    <property type="protein sequence ID" value="MFB9377143.1"/>
    <property type="molecule type" value="Genomic_DNA"/>
</dbReference>
<dbReference type="PANTHER" id="PTHR43408">
    <property type="entry name" value="FMN REDUCTASE (NADPH)"/>
    <property type="match status" value="1"/>
</dbReference>
<evidence type="ECO:0000256" key="2">
    <source>
        <dbReference type="ARBA" id="ARBA00022643"/>
    </source>
</evidence>
<name>A0ABV5LST8_9ACTN</name>
<organism evidence="5 6">
    <name type="scientific">Kineococcus gynurae</name>
    <dbReference type="NCBI Taxonomy" id="452979"/>
    <lineage>
        <taxon>Bacteria</taxon>
        <taxon>Bacillati</taxon>
        <taxon>Actinomycetota</taxon>
        <taxon>Actinomycetes</taxon>
        <taxon>Kineosporiales</taxon>
        <taxon>Kineosporiaceae</taxon>
        <taxon>Kineococcus</taxon>
    </lineage>
</organism>
<dbReference type="Pfam" id="PF03358">
    <property type="entry name" value="FMN_red"/>
    <property type="match status" value="1"/>
</dbReference>
<comment type="caution">
    <text evidence="5">The sequence shown here is derived from an EMBL/GenBank/DDBJ whole genome shotgun (WGS) entry which is preliminary data.</text>
</comment>
<gene>
    <name evidence="5" type="ORF">ACFFVI_09180</name>
</gene>
<dbReference type="InterPro" id="IPR029039">
    <property type="entry name" value="Flavoprotein-like_sf"/>
</dbReference>
<evidence type="ECO:0000256" key="3">
    <source>
        <dbReference type="ARBA" id="ARBA00023002"/>
    </source>
</evidence>
<dbReference type="InterPro" id="IPR005025">
    <property type="entry name" value="FMN_Rdtase-like_dom"/>
</dbReference>
<evidence type="ECO:0000313" key="5">
    <source>
        <dbReference type="EMBL" id="MFB9377143.1"/>
    </source>
</evidence>
<dbReference type="SUPFAM" id="SSF52218">
    <property type="entry name" value="Flavoproteins"/>
    <property type="match status" value="1"/>
</dbReference>
<dbReference type="GO" id="GO:0016491">
    <property type="term" value="F:oxidoreductase activity"/>
    <property type="evidence" value="ECO:0007669"/>
    <property type="project" value="UniProtKB-KW"/>
</dbReference>
<keyword evidence="3 5" id="KW-0560">Oxidoreductase</keyword>
<dbReference type="Gene3D" id="3.40.50.360">
    <property type="match status" value="1"/>
</dbReference>
<dbReference type="Proteomes" id="UP001589748">
    <property type="component" value="Unassembled WGS sequence"/>
</dbReference>
<sequence length="172" mass="17487">MSVSRAAVVVGNPKPASRTLAAAVRAAELLAGRAPDVVVDVVDLGPGLLGWGDERVSAAVAEVAAADLVVVASPTYKATYTGLLKLFLDQFGTGDGLRDVVAVPLMLGGGPAHALAPELLLKPVLVEIGATCPAPGLFLRDAEGADSAVLTAYVERWGAILRAAVQPSRLAD</sequence>